<feature type="non-terminal residue" evidence="2">
    <location>
        <position position="197"/>
    </location>
</feature>
<organism evidence="2 3">
    <name type="scientific">Candidatus Mediterraneibacter stercoravium</name>
    <dbReference type="NCBI Taxonomy" id="2838685"/>
    <lineage>
        <taxon>Bacteria</taxon>
        <taxon>Bacillati</taxon>
        <taxon>Bacillota</taxon>
        <taxon>Clostridia</taxon>
        <taxon>Lachnospirales</taxon>
        <taxon>Lachnospiraceae</taxon>
        <taxon>Mediterraneibacter</taxon>
    </lineage>
</organism>
<dbReference type="Proteomes" id="UP000824116">
    <property type="component" value="Unassembled WGS sequence"/>
</dbReference>
<accession>A0A9D2K3E8</accession>
<name>A0A9D2K3E8_9FIRM</name>
<proteinExistence type="predicted"/>
<comment type="caution">
    <text evidence="2">The sequence shown here is derived from an EMBL/GenBank/DDBJ whole genome shotgun (WGS) entry which is preliminary data.</text>
</comment>
<evidence type="ECO:0000313" key="3">
    <source>
        <dbReference type="Proteomes" id="UP000824116"/>
    </source>
</evidence>
<dbReference type="EMBL" id="DXAY01000252">
    <property type="protein sequence ID" value="HIZ75684.1"/>
    <property type="molecule type" value="Genomic_DNA"/>
</dbReference>
<feature type="transmembrane region" description="Helical" evidence="1">
    <location>
        <begin position="152"/>
        <end position="170"/>
    </location>
</feature>
<evidence type="ECO:0000313" key="2">
    <source>
        <dbReference type="EMBL" id="HIZ75684.1"/>
    </source>
</evidence>
<sequence length="197" mass="22839">MRKEWRKFLQFILTVFLILVVFGFGTRIVNAEENREAAQSSEEDAEEDTGRIQQKVEDALLSEFDFDEIEDSLRRMFPREKISFSEVVSELMSGDIAGVGKIFVEYLSDQIFYEFRYNRENLVYMLLVALTAAVFTNFAGAFQNRQVSEISFYILYMLLITLCLTAFRIATQGLEEQLDSLLDFMRVLCPSYFLAVA</sequence>
<gene>
    <name evidence="2" type="ORF">H9723_10685</name>
</gene>
<dbReference type="AlphaFoldDB" id="A0A9D2K3E8"/>
<protein>
    <submittedName>
        <fullName evidence="2">Stage III sporulation protein AE</fullName>
    </submittedName>
</protein>
<reference evidence="2" key="1">
    <citation type="journal article" date="2021" name="PeerJ">
        <title>Extensive microbial diversity within the chicken gut microbiome revealed by metagenomics and culture.</title>
        <authorList>
            <person name="Gilroy R."/>
            <person name="Ravi A."/>
            <person name="Getino M."/>
            <person name="Pursley I."/>
            <person name="Horton D.L."/>
            <person name="Alikhan N.F."/>
            <person name="Baker D."/>
            <person name="Gharbi K."/>
            <person name="Hall N."/>
            <person name="Watson M."/>
            <person name="Adriaenssens E.M."/>
            <person name="Foster-Nyarko E."/>
            <person name="Jarju S."/>
            <person name="Secka A."/>
            <person name="Antonio M."/>
            <person name="Oren A."/>
            <person name="Chaudhuri R.R."/>
            <person name="La Ragione R."/>
            <person name="Hildebrand F."/>
            <person name="Pallen M.J."/>
        </authorList>
    </citation>
    <scope>NUCLEOTIDE SEQUENCE</scope>
    <source>
        <strain evidence="2">CHK196-3914</strain>
    </source>
</reference>
<keyword evidence="1" id="KW-1133">Transmembrane helix</keyword>
<dbReference type="Pfam" id="PF09546">
    <property type="entry name" value="Spore_III_AE"/>
    <property type="match status" value="1"/>
</dbReference>
<keyword evidence="1" id="KW-0812">Transmembrane</keyword>
<feature type="transmembrane region" description="Helical" evidence="1">
    <location>
        <begin position="122"/>
        <end position="140"/>
    </location>
</feature>
<reference evidence="2" key="2">
    <citation type="submission" date="2021-04" db="EMBL/GenBank/DDBJ databases">
        <authorList>
            <person name="Gilroy R."/>
        </authorList>
    </citation>
    <scope>NUCLEOTIDE SEQUENCE</scope>
    <source>
        <strain evidence="2">CHK196-3914</strain>
    </source>
</reference>
<keyword evidence="1" id="KW-0472">Membrane</keyword>
<evidence type="ECO:0000256" key="1">
    <source>
        <dbReference type="SAM" id="Phobius"/>
    </source>
</evidence>
<dbReference type="InterPro" id="IPR014194">
    <property type="entry name" value="Spore_III_AE"/>
</dbReference>